<protein>
    <submittedName>
        <fullName evidence="1">Uncharacterized protein</fullName>
    </submittedName>
</protein>
<accession>A0A0K2SXR9</accession>
<name>A0A0K2SXR9_LEPSM</name>
<organism evidence="1">
    <name type="scientific">Lepeophtheirus salmonis</name>
    <name type="common">Salmon louse</name>
    <name type="synonym">Caligus salmonis</name>
    <dbReference type="NCBI Taxonomy" id="72036"/>
    <lineage>
        <taxon>Eukaryota</taxon>
        <taxon>Metazoa</taxon>
        <taxon>Ecdysozoa</taxon>
        <taxon>Arthropoda</taxon>
        <taxon>Crustacea</taxon>
        <taxon>Multicrustacea</taxon>
        <taxon>Hexanauplia</taxon>
        <taxon>Copepoda</taxon>
        <taxon>Siphonostomatoida</taxon>
        <taxon>Caligidae</taxon>
        <taxon>Lepeophtheirus</taxon>
    </lineage>
</organism>
<feature type="non-terminal residue" evidence="1">
    <location>
        <position position="1"/>
    </location>
</feature>
<dbReference type="EMBL" id="HACA01001178">
    <property type="protein sequence ID" value="CDW18539.1"/>
    <property type="molecule type" value="Transcribed_RNA"/>
</dbReference>
<evidence type="ECO:0000313" key="1">
    <source>
        <dbReference type="EMBL" id="CDW18539.1"/>
    </source>
</evidence>
<sequence>TRKYNVLLFFDILVYKAYSIPTLHINSYLELESSTIRNSSNRNKEFHFSYTAPSLKLLDPIPSKVDFFSVSYSEKNISFLRIL</sequence>
<reference evidence="1" key="1">
    <citation type="submission" date="2014-05" db="EMBL/GenBank/DDBJ databases">
        <authorList>
            <person name="Chronopoulou M."/>
        </authorList>
    </citation>
    <scope>NUCLEOTIDE SEQUENCE</scope>
    <source>
        <tissue evidence="1">Whole organism</tissue>
    </source>
</reference>
<dbReference type="AlphaFoldDB" id="A0A0K2SXR9"/>
<dbReference type="EMBL" id="HACA01001177">
    <property type="protein sequence ID" value="CDW18538.1"/>
    <property type="molecule type" value="Transcribed_RNA"/>
</dbReference>
<proteinExistence type="predicted"/>